<protein>
    <submittedName>
        <fullName evidence="3">Uncharacterized protein</fullName>
    </submittedName>
</protein>
<keyword evidence="2" id="KW-1133">Transmembrane helix</keyword>
<feature type="compositionally biased region" description="Acidic residues" evidence="1">
    <location>
        <begin position="12"/>
        <end position="25"/>
    </location>
</feature>
<reference evidence="3" key="2">
    <citation type="journal article" date="2022" name="Res Sq">
        <title>Comparative Genomics Reveals Insights into the Divergent Evolution of Astigmatic Mites and Household Pest Adaptations.</title>
        <authorList>
            <person name="Xiong Q."/>
            <person name="Wan A.T.-Y."/>
            <person name="Liu X.-Y."/>
            <person name="Fung C.S.-H."/>
            <person name="Xiao X."/>
            <person name="Malainual N."/>
            <person name="Hou J."/>
            <person name="Wang L."/>
            <person name="Wang M."/>
            <person name="Yang K."/>
            <person name="Cui Y."/>
            <person name="Leung E."/>
            <person name="Nong W."/>
            <person name="Shin S.-K."/>
            <person name="Au S."/>
            <person name="Jeong K.Y."/>
            <person name="Chew F.T."/>
            <person name="Hui J."/>
            <person name="Leung T.F."/>
            <person name="Tungtrongchitr A."/>
            <person name="Zhong N."/>
            <person name="Liu Z."/>
            <person name="Tsui S."/>
        </authorList>
    </citation>
    <scope>NUCLEOTIDE SEQUENCE</scope>
    <source>
        <strain evidence="3">Derf</strain>
        <tissue evidence="3">Whole organism</tissue>
    </source>
</reference>
<evidence type="ECO:0000256" key="1">
    <source>
        <dbReference type="SAM" id="MobiDB-lite"/>
    </source>
</evidence>
<keyword evidence="2" id="KW-0812">Transmembrane</keyword>
<evidence type="ECO:0000256" key="2">
    <source>
        <dbReference type="SAM" id="Phobius"/>
    </source>
</evidence>
<proteinExistence type="predicted"/>
<gene>
    <name evidence="3" type="ORF">DERF_009448</name>
</gene>
<accession>A0A922HV43</accession>
<organism evidence="3 4">
    <name type="scientific">Dermatophagoides farinae</name>
    <name type="common">American house dust mite</name>
    <dbReference type="NCBI Taxonomy" id="6954"/>
    <lineage>
        <taxon>Eukaryota</taxon>
        <taxon>Metazoa</taxon>
        <taxon>Ecdysozoa</taxon>
        <taxon>Arthropoda</taxon>
        <taxon>Chelicerata</taxon>
        <taxon>Arachnida</taxon>
        <taxon>Acari</taxon>
        <taxon>Acariformes</taxon>
        <taxon>Sarcoptiformes</taxon>
        <taxon>Astigmata</taxon>
        <taxon>Psoroptidia</taxon>
        <taxon>Analgoidea</taxon>
        <taxon>Pyroglyphidae</taxon>
        <taxon>Dermatophagoidinae</taxon>
        <taxon>Dermatophagoides</taxon>
    </lineage>
</organism>
<comment type="caution">
    <text evidence="3">The sequence shown here is derived from an EMBL/GenBank/DDBJ whole genome shotgun (WGS) entry which is preliminary data.</text>
</comment>
<dbReference type="AlphaFoldDB" id="A0A922HV43"/>
<name>A0A922HV43_DERFA</name>
<feature type="region of interest" description="Disordered" evidence="1">
    <location>
        <begin position="1"/>
        <end position="28"/>
    </location>
</feature>
<keyword evidence="4" id="KW-1185">Reference proteome</keyword>
<sequence>MQLVADIRGNQYDDDDNDNDNDTDSSDNQSIKLNRIIINDDEKNSFNERIEWKRIFDNFIIVSSKFLHKKPSHRQYINNIVKSSSSSSSSTSSSSTSSLFRSVKTSYFIWMMIAAIFCLNHMSSIKFFRLIEANYISPETVLKNVIKEQQQQQQQHNIINITIIDTKHIN</sequence>
<dbReference type="Proteomes" id="UP000790347">
    <property type="component" value="Unassembled WGS sequence"/>
</dbReference>
<feature type="transmembrane region" description="Helical" evidence="2">
    <location>
        <begin position="107"/>
        <end position="128"/>
    </location>
</feature>
<evidence type="ECO:0000313" key="4">
    <source>
        <dbReference type="Proteomes" id="UP000790347"/>
    </source>
</evidence>
<reference evidence="3" key="1">
    <citation type="submission" date="2013-05" db="EMBL/GenBank/DDBJ databases">
        <authorList>
            <person name="Yim A.K.Y."/>
            <person name="Chan T.F."/>
            <person name="Ji K.M."/>
            <person name="Liu X.Y."/>
            <person name="Zhou J.W."/>
            <person name="Li R.Q."/>
            <person name="Yang K.Y."/>
            <person name="Li J."/>
            <person name="Li M."/>
            <person name="Law P.T.W."/>
            <person name="Wu Y.L."/>
            <person name="Cai Z.L."/>
            <person name="Qin H."/>
            <person name="Bao Y."/>
            <person name="Leung R.K.K."/>
            <person name="Ng P.K.S."/>
            <person name="Zou J."/>
            <person name="Zhong X.J."/>
            <person name="Ran P.X."/>
            <person name="Zhong N.S."/>
            <person name="Liu Z.G."/>
            <person name="Tsui S.K.W."/>
        </authorList>
    </citation>
    <scope>NUCLEOTIDE SEQUENCE</scope>
    <source>
        <strain evidence="3">Derf</strain>
        <tissue evidence="3">Whole organism</tissue>
    </source>
</reference>
<keyword evidence="2" id="KW-0472">Membrane</keyword>
<evidence type="ECO:0000313" key="3">
    <source>
        <dbReference type="EMBL" id="KAH9510960.1"/>
    </source>
</evidence>
<dbReference type="EMBL" id="ASGP02000004">
    <property type="protein sequence ID" value="KAH9510960.1"/>
    <property type="molecule type" value="Genomic_DNA"/>
</dbReference>